<name>A0BT94_PARTE</name>
<protein>
    <submittedName>
        <fullName evidence="1">Uncharacterized protein</fullName>
    </submittedName>
</protein>
<proteinExistence type="predicted"/>
<dbReference type="EMBL" id="CT868015">
    <property type="protein sequence ID" value="CAK61761.1"/>
    <property type="molecule type" value="Genomic_DNA"/>
</dbReference>
<dbReference type="InParanoid" id="A0BT94"/>
<evidence type="ECO:0000313" key="2">
    <source>
        <dbReference type="Proteomes" id="UP000000600"/>
    </source>
</evidence>
<dbReference type="Proteomes" id="UP000000600">
    <property type="component" value="Unassembled WGS sequence"/>
</dbReference>
<keyword evidence="2" id="KW-1185">Reference proteome</keyword>
<dbReference type="AlphaFoldDB" id="A0BT94"/>
<accession>A0BT94</accession>
<reference evidence="1 2" key="1">
    <citation type="journal article" date="2006" name="Nature">
        <title>Global trends of whole-genome duplications revealed by the ciliate Paramecium tetraurelia.</title>
        <authorList>
            <consortium name="Genoscope"/>
            <person name="Aury J.-M."/>
            <person name="Jaillon O."/>
            <person name="Duret L."/>
            <person name="Noel B."/>
            <person name="Jubin C."/>
            <person name="Porcel B.M."/>
            <person name="Segurens B."/>
            <person name="Daubin V."/>
            <person name="Anthouard V."/>
            <person name="Aiach N."/>
            <person name="Arnaiz O."/>
            <person name="Billaut A."/>
            <person name="Beisson J."/>
            <person name="Blanc I."/>
            <person name="Bouhouche K."/>
            <person name="Camara F."/>
            <person name="Duharcourt S."/>
            <person name="Guigo R."/>
            <person name="Gogendeau D."/>
            <person name="Katinka M."/>
            <person name="Keller A.-M."/>
            <person name="Kissmehl R."/>
            <person name="Klotz C."/>
            <person name="Koll F."/>
            <person name="Le Moue A."/>
            <person name="Lepere C."/>
            <person name="Malinsky S."/>
            <person name="Nowacki M."/>
            <person name="Nowak J.K."/>
            <person name="Plattner H."/>
            <person name="Poulain J."/>
            <person name="Ruiz F."/>
            <person name="Serrano V."/>
            <person name="Zagulski M."/>
            <person name="Dessen P."/>
            <person name="Betermier M."/>
            <person name="Weissenbach J."/>
            <person name="Scarpelli C."/>
            <person name="Schachter V."/>
            <person name="Sperling L."/>
            <person name="Meyer E."/>
            <person name="Cohen J."/>
            <person name="Wincker P."/>
        </authorList>
    </citation>
    <scope>NUCLEOTIDE SEQUENCE [LARGE SCALE GENOMIC DNA]</scope>
    <source>
        <strain evidence="1 2">Stock d4-2</strain>
    </source>
</reference>
<evidence type="ECO:0000313" key="1">
    <source>
        <dbReference type="EMBL" id="CAK61761.1"/>
    </source>
</evidence>
<dbReference type="RefSeq" id="XP_001429159.1">
    <property type="nucleotide sequence ID" value="XM_001429122.1"/>
</dbReference>
<dbReference type="HOGENOM" id="CLU_2065994_0_0_1"/>
<dbReference type="GeneID" id="5014943"/>
<dbReference type="KEGG" id="ptm:GSPATT00031993001"/>
<sequence length="119" mass="14301">MLVKMLKGLEVCKTSNKQLFNSQNKQDNKRLYQSVEISIMIKILFHSSMIQSKTRSQTDHILANEKMKMKIQSYWYKESDHCLIETKLEIKKKQKRIDSEIIYIENTKQLWNLKNIEFT</sequence>
<gene>
    <name evidence="1" type="ORF">GSPATT00031993001</name>
</gene>
<organism evidence="1 2">
    <name type="scientific">Paramecium tetraurelia</name>
    <dbReference type="NCBI Taxonomy" id="5888"/>
    <lineage>
        <taxon>Eukaryota</taxon>
        <taxon>Sar</taxon>
        <taxon>Alveolata</taxon>
        <taxon>Ciliophora</taxon>
        <taxon>Intramacronucleata</taxon>
        <taxon>Oligohymenophorea</taxon>
        <taxon>Peniculida</taxon>
        <taxon>Parameciidae</taxon>
        <taxon>Paramecium</taxon>
    </lineage>
</organism>